<evidence type="ECO:0000313" key="3">
    <source>
        <dbReference type="Proteomes" id="UP000647587"/>
    </source>
</evidence>
<keyword evidence="1" id="KW-0812">Transmembrane</keyword>
<comment type="caution">
    <text evidence="2">The sequence shown here is derived from an EMBL/GenBank/DDBJ whole genome shotgun (WGS) entry which is preliminary data.</text>
</comment>
<reference evidence="3" key="1">
    <citation type="journal article" date="2019" name="Int. J. Syst. Evol. Microbiol.">
        <title>The Global Catalogue of Microorganisms (GCM) 10K type strain sequencing project: providing services to taxonomists for standard genome sequencing and annotation.</title>
        <authorList>
            <consortium name="The Broad Institute Genomics Platform"/>
            <consortium name="The Broad Institute Genome Sequencing Center for Infectious Disease"/>
            <person name="Wu L."/>
            <person name="Ma J."/>
        </authorList>
    </citation>
    <scope>NUCLEOTIDE SEQUENCE [LARGE SCALE GENOMIC DNA]</scope>
    <source>
        <strain evidence="3">JCM 30331</strain>
    </source>
</reference>
<sequence length="82" mass="9246">MFLIYAVGLVRTGFGIDLPWLRMTRAGSLLQLSLAIGALAVMAQEPPKAVRSTALLLLFTLWTWTGYWGVRRPLRKRGLLFQ</sequence>
<keyword evidence="1" id="KW-0472">Membrane</keyword>
<proteinExistence type="predicted"/>
<gene>
    <name evidence="2" type="ORF">GCM10008955_36070</name>
</gene>
<protein>
    <submittedName>
        <fullName evidence="2">Uncharacterized protein</fullName>
    </submittedName>
</protein>
<evidence type="ECO:0000313" key="2">
    <source>
        <dbReference type="EMBL" id="GGK38998.1"/>
    </source>
</evidence>
<accession>A0ABQ2F1N1</accession>
<keyword evidence="1" id="KW-1133">Transmembrane helix</keyword>
<keyword evidence="3" id="KW-1185">Reference proteome</keyword>
<feature type="transmembrane region" description="Helical" evidence="1">
    <location>
        <begin position="25"/>
        <end position="42"/>
    </location>
</feature>
<name>A0ABQ2F1N1_9DEIO</name>
<dbReference type="RefSeq" id="WP_189011272.1">
    <property type="nucleotide sequence ID" value="NZ_BMPP01000019.1"/>
</dbReference>
<evidence type="ECO:0000256" key="1">
    <source>
        <dbReference type="SAM" id="Phobius"/>
    </source>
</evidence>
<organism evidence="2 3">
    <name type="scientific">Deinococcus malanensis</name>
    <dbReference type="NCBI Taxonomy" id="1706855"/>
    <lineage>
        <taxon>Bacteria</taxon>
        <taxon>Thermotogati</taxon>
        <taxon>Deinococcota</taxon>
        <taxon>Deinococci</taxon>
        <taxon>Deinococcales</taxon>
        <taxon>Deinococcaceae</taxon>
        <taxon>Deinococcus</taxon>
    </lineage>
</organism>
<feature type="transmembrane region" description="Helical" evidence="1">
    <location>
        <begin position="54"/>
        <end position="70"/>
    </location>
</feature>
<dbReference type="EMBL" id="BMPP01000019">
    <property type="protein sequence ID" value="GGK38998.1"/>
    <property type="molecule type" value="Genomic_DNA"/>
</dbReference>
<dbReference type="Proteomes" id="UP000647587">
    <property type="component" value="Unassembled WGS sequence"/>
</dbReference>